<dbReference type="PRINTS" id="PR00344">
    <property type="entry name" value="BCTRLSENSOR"/>
</dbReference>
<keyword evidence="10" id="KW-1185">Reference proteome</keyword>
<reference evidence="9" key="2">
    <citation type="submission" date="2020-03" db="EMBL/GenBank/DDBJ databases">
        <title>Flavobacteriaceae bacterium strain TP-CH-4, a member of the family Flavobacteriaceae isolated from a deep-sea seamount.</title>
        <authorList>
            <person name="Zhang D.-C."/>
        </authorList>
    </citation>
    <scope>NUCLEOTIDE SEQUENCE</scope>
    <source>
        <strain evidence="9">TP-CH-4</strain>
    </source>
</reference>
<protein>
    <recommendedName>
        <fullName evidence="2">histidine kinase</fullName>
        <ecNumber evidence="2">2.7.13.3</ecNumber>
    </recommendedName>
</protein>
<gene>
    <name evidence="9" type="ORF">FK220_013360</name>
</gene>
<dbReference type="CDD" id="cd00082">
    <property type="entry name" value="HisKA"/>
    <property type="match status" value="1"/>
</dbReference>
<dbReference type="InterPro" id="IPR005467">
    <property type="entry name" value="His_kinase_dom"/>
</dbReference>
<keyword evidence="6" id="KW-0902">Two-component regulatory system</keyword>
<dbReference type="InterPro" id="IPR050351">
    <property type="entry name" value="BphY/WalK/GraS-like"/>
</dbReference>
<dbReference type="CDD" id="cd00075">
    <property type="entry name" value="HATPase"/>
    <property type="match status" value="1"/>
</dbReference>
<dbReference type="EMBL" id="VIKU02000004">
    <property type="protein sequence ID" value="NHF60336.1"/>
    <property type="molecule type" value="Genomic_DNA"/>
</dbReference>
<dbReference type="Gene3D" id="3.30.565.10">
    <property type="entry name" value="Histidine kinase-like ATPase, C-terminal domain"/>
    <property type="match status" value="1"/>
</dbReference>
<dbReference type="FunFam" id="3.30.565.10:FF:000006">
    <property type="entry name" value="Sensor histidine kinase WalK"/>
    <property type="match status" value="1"/>
</dbReference>
<proteinExistence type="predicted"/>
<comment type="caution">
    <text evidence="9">The sequence shown here is derived from an EMBL/GenBank/DDBJ whole genome shotgun (WGS) entry which is preliminary data.</text>
</comment>
<dbReference type="InterPro" id="IPR003594">
    <property type="entry name" value="HATPase_dom"/>
</dbReference>
<dbReference type="InterPro" id="IPR003661">
    <property type="entry name" value="HisK_dim/P_dom"/>
</dbReference>
<dbReference type="EC" id="2.7.13.3" evidence="2"/>
<evidence type="ECO:0000313" key="9">
    <source>
        <dbReference type="EMBL" id="NHF60336.1"/>
    </source>
</evidence>
<keyword evidence="7" id="KW-0472">Membrane</keyword>
<dbReference type="GO" id="GO:0016036">
    <property type="term" value="P:cellular response to phosphate starvation"/>
    <property type="evidence" value="ECO:0007669"/>
    <property type="project" value="TreeGrafter"/>
</dbReference>
<dbReference type="GO" id="GO:0005886">
    <property type="term" value="C:plasma membrane"/>
    <property type="evidence" value="ECO:0007669"/>
    <property type="project" value="TreeGrafter"/>
</dbReference>
<accession>A0A967ATY5</accession>
<evidence type="ECO:0000256" key="6">
    <source>
        <dbReference type="ARBA" id="ARBA00023012"/>
    </source>
</evidence>
<dbReference type="InterPro" id="IPR036890">
    <property type="entry name" value="HATPase_C_sf"/>
</dbReference>
<dbReference type="RefSeq" id="WP_152574849.1">
    <property type="nucleotide sequence ID" value="NZ_VIKU02000004.1"/>
</dbReference>
<dbReference type="PANTHER" id="PTHR45453:SF1">
    <property type="entry name" value="PHOSPHATE REGULON SENSOR PROTEIN PHOR"/>
    <property type="match status" value="1"/>
</dbReference>
<evidence type="ECO:0000256" key="1">
    <source>
        <dbReference type="ARBA" id="ARBA00000085"/>
    </source>
</evidence>
<evidence type="ECO:0000313" key="10">
    <source>
        <dbReference type="Proteomes" id="UP000707206"/>
    </source>
</evidence>
<evidence type="ECO:0000256" key="3">
    <source>
        <dbReference type="ARBA" id="ARBA00022553"/>
    </source>
</evidence>
<dbReference type="SUPFAM" id="SSF47384">
    <property type="entry name" value="Homodimeric domain of signal transducing histidine kinase"/>
    <property type="match status" value="1"/>
</dbReference>
<dbReference type="InterPro" id="IPR036097">
    <property type="entry name" value="HisK_dim/P_sf"/>
</dbReference>
<sequence length="461" mass="53135">MQKKINILIATAIATLLALIGIQAYLVYNTYELKKDAFLKETKKSIGRIDDESERVVTTNEIWAQEFMELLWQYRFENLSKERFVEGLTKNTDSLTGSYNRLYKEELKKTDLGYDIKFKKNIYSIIILDSVANDTMFPFGDRKRLFMLGEDFDEDQGYDVSQARWQTDYTKVVDGEEKTVEFRVVTRDRMNISDWKRIVLSRMAILLTGSVLLLLFVVGLFYYSIKNLIKQKKVADIKTDFINNITHELKTPLATLGIASKSLHKREIQESPEAFKNTLGILDRQNTRLQKLIDQVMTNSLGSEDLVLHKEQVIDDAYFNNLLDDFSLSVQSKNLTIDRHIESEEVVLRLDTFLFTTALFNILENAVKYGKESLVLTFTTRLRNNHYEIVIADNGIGINEKHLKYVFDKFFRVESGDVHNVKGLGLGLYYTKQVVDAHKGSIELESELGKGSKFSITIPVN</sequence>
<dbReference type="Gene3D" id="1.10.287.130">
    <property type="match status" value="1"/>
</dbReference>
<dbReference type="GO" id="GO:0000155">
    <property type="term" value="F:phosphorelay sensor kinase activity"/>
    <property type="evidence" value="ECO:0007669"/>
    <property type="project" value="InterPro"/>
</dbReference>
<dbReference type="PROSITE" id="PS50109">
    <property type="entry name" value="HIS_KIN"/>
    <property type="match status" value="1"/>
</dbReference>
<dbReference type="InterPro" id="IPR004358">
    <property type="entry name" value="Sig_transdc_His_kin-like_C"/>
</dbReference>
<dbReference type="GO" id="GO:0004721">
    <property type="term" value="F:phosphoprotein phosphatase activity"/>
    <property type="evidence" value="ECO:0007669"/>
    <property type="project" value="TreeGrafter"/>
</dbReference>
<dbReference type="PANTHER" id="PTHR45453">
    <property type="entry name" value="PHOSPHATE REGULON SENSOR PROTEIN PHOR"/>
    <property type="match status" value="1"/>
</dbReference>
<name>A0A967ATY5_9FLAO</name>
<organism evidence="9 10">
    <name type="scientific">Pelagihabitans pacificus</name>
    <dbReference type="NCBI Taxonomy" id="2696054"/>
    <lineage>
        <taxon>Bacteria</taxon>
        <taxon>Pseudomonadati</taxon>
        <taxon>Bacteroidota</taxon>
        <taxon>Flavobacteriia</taxon>
        <taxon>Flavobacteriales</taxon>
        <taxon>Flavobacteriaceae</taxon>
        <taxon>Pelagihabitans</taxon>
    </lineage>
</organism>
<dbReference type="AlphaFoldDB" id="A0A967ATY5"/>
<keyword evidence="5 9" id="KW-0418">Kinase</keyword>
<evidence type="ECO:0000259" key="8">
    <source>
        <dbReference type="PROSITE" id="PS50109"/>
    </source>
</evidence>
<dbReference type="SMART" id="SM00388">
    <property type="entry name" value="HisKA"/>
    <property type="match status" value="1"/>
</dbReference>
<keyword evidence="7" id="KW-1133">Transmembrane helix</keyword>
<comment type="catalytic activity">
    <reaction evidence="1">
        <text>ATP + protein L-histidine = ADP + protein N-phospho-L-histidine.</text>
        <dbReference type="EC" id="2.7.13.3"/>
    </reaction>
</comment>
<keyword evidence="7" id="KW-0812">Transmembrane</keyword>
<evidence type="ECO:0000256" key="5">
    <source>
        <dbReference type="ARBA" id="ARBA00022777"/>
    </source>
</evidence>
<evidence type="ECO:0000256" key="2">
    <source>
        <dbReference type="ARBA" id="ARBA00012438"/>
    </source>
</evidence>
<dbReference type="Pfam" id="PF00512">
    <property type="entry name" value="HisKA"/>
    <property type="match status" value="1"/>
</dbReference>
<feature type="transmembrane region" description="Helical" evidence="7">
    <location>
        <begin position="199"/>
        <end position="223"/>
    </location>
</feature>
<keyword evidence="3" id="KW-0597">Phosphoprotein</keyword>
<reference evidence="9" key="1">
    <citation type="submission" date="2019-07" db="EMBL/GenBank/DDBJ databases">
        <authorList>
            <person name="De-Chao Zhang Q."/>
        </authorList>
    </citation>
    <scope>NUCLEOTIDE SEQUENCE</scope>
    <source>
        <strain evidence="9">TP-CH-4</strain>
    </source>
</reference>
<evidence type="ECO:0000256" key="7">
    <source>
        <dbReference type="SAM" id="Phobius"/>
    </source>
</evidence>
<evidence type="ECO:0000256" key="4">
    <source>
        <dbReference type="ARBA" id="ARBA00022679"/>
    </source>
</evidence>
<feature type="domain" description="Histidine kinase" evidence="8">
    <location>
        <begin position="244"/>
        <end position="461"/>
    </location>
</feature>
<dbReference type="Pfam" id="PF02518">
    <property type="entry name" value="HATPase_c"/>
    <property type="match status" value="1"/>
</dbReference>
<dbReference type="SUPFAM" id="SSF55874">
    <property type="entry name" value="ATPase domain of HSP90 chaperone/DNA topoisomerase II/histidine kinase"/>
    <property type="match status" value="1"/>
</dbReference>
<dbReference type="Proteomes" id="UP000707206">
    <property type="component" value="Unassembled WGS sequence"/>
</dbReference>
<dbReference type="SMART" id="SM00387">
    <property type="entry name" value="HATPase_c"/>
    <property type="match status" value="1"/>
</dbReference>
<keyword evidence="4" id="KW-0808">Transferase</keyword>